<dbReference type="Gene3D" id="2.10.220.10">
    <property type="entry name" value="Hormone Receptor, Insulin-like Growth Factor Receptor 1, Chain A, domain 2"/>
    <property type="match status" value="1"/>
</dbReference>
<keyword evidence="1" id="KW-0472">Membrane</keyword>
<sequence>MWVTSGSTVAVFGTLFSGNTASSGDDIYSSGTVTIHSTCPAGYEGSSAAQGGALDTYGTVSGPLFSFTCTVCPAGGYSASPGSDCVACPAGTTLADDATSASFHDAVEDCDVICPAGTYLDGSTISATCDVCPAGTASAAVGADNINTCEECASGTYANAAVGATSCVSCEGGTASAAEGASSVDTCVECVPGKYYEGEGAPACVDCAAGKSSEAVGAASASTCAICVAGMYSIEAAATCTLCPVNTFNADEATDSELHDELGDCAACPAGQPSATDRTVCGECAKGTGRSTEDGAEGGCLICAAGYFNDAEDTSPCEPCAAGTFITDEGTLASAHESCSACPAGTHANLETAATSCTDCAAGKSQPSVSKTSCIDCAAGAIASEEGMSACEPCSPGSHANVETAATSCTDCAVGKSQPSASQTSCVDCVAGTIASEEGMSACEPCSPGSHANVETAATSCTPCAPGTYQDSLSSTSCTPCAAGRYGATEGLDSEACTRECERGYFCDAGSSSATQAPCPVGNFCTDGTRSPEVCPADYARTCDMADGKLCPDGTLCLGRRCSGLNVTENTCEMVNSEVCGSLAAAGFRNKGEFGCPPGSMCAKFQHVDDRLKTLYNLNLADAVLELIGLVVTVTYLLASYADYQKTSMYFNQLNVYVLLALDLILQIAVLVVSTDSSIVEDLEDISNSRCWGREYSTSDPVLNDLVGGMEWISILGGIELAICIIGIGSALWDRLNEDEDEEKDHSLFARIGLAISIIAIFFDVLLSSIDFFKFTIESQRDFEKLSSSLSGESILKMCMTIEDVGAPRFVVAEDNCLEGKAFAMEEEPLTEDWEVALILGCLFWAMCLLVRVLVRMEIIGSNLVGPSVSEDEMLQDIDEMYFKLYKTRPPHLMGRRAIFLACVAELEVSTGSTEVSKRDLKDAEKAFRDRPEGRVVIRNEEPL</sequence>
<organism evidence="3 4">
    <name type="scientific">Tetraparma gracilis</name>
    <dbReference type="NCBI Taxonomy" id="2962635"/>
    <lineage>
        <taxon>Eukaryota</taxon>
        <taxon>Sar</taxon>
        <taxon>Stramenopiles</taxon>
        <taxon>Ochrophyta</taxon>
        <taxon>Bolidophyceae</taxon>
        <taxon>Parmales</taxon>
        <taxon>Triparmaceae</taxon>
        <taxon>Tetraparma</taxon>
    </lineage>
</organism>
<evidence type="ECO:0000313" key="4">
    <source>
        <dbReference type="Proteomes" id="UP001165060"/>
    </source>
</evidence>
<feature type="transmembrane region" description="Helical" evidence="1">
    <location>
        <begin position="836"/>
        <end position="855"/>
    </location>
</feature>
<feature type="transmembrane region" description="Helical" evidence="1">
    <location>
        <begin position="712"/>
        <end position="736"/>
    </location>
</feature>
<dbReference type="Pfam" id="PF07699">
    <property type="entry name" value="Ephrin_rec_like"/>
    <property type="match status" value="2"/>
</dbReference>
<name>A0ABQ6M572_9STRA</name>
<feature type="transmembrane region" description="Helical" evidence="1">
    <location>
        <begin position="748"/>
        <end position="770"/>
    </location>
</feature>
<dbReference type="SMART" id="SM01411">
    <property type="entry name" value="Ephrin_rec_like"/>
    <property type="match status" value="8"/>
</dbReference>
<proteinExistence type="predicted"/>
<dbReference type="PANTHER" id="PTHR46104">
    <property type="entry name" value="GENE 9195-RELATED-RELATED"/>
    <property type="match status" value="1"/>
</dbReference>
<keyword evidence="4" id="KW-1185">Reference proteome</keyword>
<keyword evidence="1" id="KW-0812">Transmembrane</keyword>
<dbReference type="PANTHER" id="PTHR46104:SF1">
    <property type="entry name" value="GENE 9195-RELATED"/>
    <property type="match status" value="1"/>
</dbReference>
<comment type="caution">
    <text evidence="3">The sequence shown here is derived from an EMBL/GenBank/DDBJ whole genome shotgun (WGS) entry which is preliminary data.</text>
</comment>
<keyword evidence="1" id="KW-1133">Transmembrane helix</keyword>
<protein>
    <recommendedName>
        <fullName evidence="2">Tyrosine-protein kinase ephrin type A/B receptor-like domain-containing protein</fullName>
    </recommendedName>
</protein>
<dbReference type="InterPro" id="IPR009030">
    <property type="entry name" value="Growth_fac_rcpt_cys_sf"/>
</dbReference>
<feature type="transmembrane region" description="Helical" evidence="1">
    <location>
        <begin position="654"/>
        <end position="673"/>
    </location>
</feature>
<accession>A0ABQ6M572</accession>
<dbReference type="EMBL" id="BRYB01005042">
    <property type="protein sequence ID" value="GMI19666.1"/>
    <property type="molecule type" value="Genomic_DNA"/>
</dbReference>
<dbReference type="Proteomes" id="UP001165060">
    <property type="component" value="Unassembled WGS sequence"/>
</dbReference>
<evidence type="ECO:0000256" key="1">
    <source>
        <dbReference type="SAM" id="Phobius"/>
    </source>
</evidence>
<reference evidence="3 4" key="1">
    <citation type="journal article" date="2023" name="Commun. Biol.">
        <title>Genome analysis of Parmales, the sister group of diatoms, reveals the evolutionary specialization of diatoms from phago-mixotrophs to photoautotrophs.</title>
        <authorList>
            <person name="Ban H."/>
            <person name="Sato S."/>
            <person name="Yoshikawa S."/>
            <person name="Yamada K."/>
            <person name="Nakamura Y."/>
            <person name="Ichinomiya M."/>
            <person name="Sato N."/>
            <person name="Blanc-Mathieu R."/>
            <person name="Endo H."/>
            <person name="Kuwata A."/>
            <person name="Ogata H."/>
        </authorList>
    </citation>
    <scope>NUCLEOTIDE SEQUENCE [LARGE SCALE GENOMIC DNA]</scope>
</reference>
<dbReference type="Gene3D" id="2.10.50.10">
    <property type="entry name" value="Tumor Necrosis Factor Receptor, subunit A, domain 2"/>
    <property type="match status" value="5"/>
</dbReference>
<dbReference type="SUPFAM" id="SSF57184">
    <property type="entry name" value="Growth factor receptor domain"/>
    <property type="match status" value="3"/>
</dbReference>
<feature type="transmembrane region" description="Helical" evidence="1">
    <location>
        <begin position="623"/>
        <end position="642"/>
    </location>
</feature>
<dbReference type="InterPro" id="IPR011641">
    <property type="entry name" value="Tyr-kin_ephrin_A/B_rcpt-like"/>
</dbReference>
<gene>
    <name evidence="3" type="ORF">TeGR_g4357</name>
</gene>
<evidence type="ECO:0000313" key="3">
    <source>
        <dbReference type="EMBL" id="GMI19666.1"/>
    </source>
</evidence>
<feature type="domain" description="Tyrosine-protein kinase ephrin type A/B receptor-like" evidence="2">
    <location>
        <begin position="456"/>
        <end position="491"/>
    </location>
</feature>
<evidence type="ECO:0000259" key="2">
    <source>
        <dbReference type="Pfam" id="PF07699"/>
    </source>
</evidence>
<feature type="domain" description="Tyrosine-protein kinase ephrin type A/B receptor-like" evidence="2">
    <location>
        <begin position="145"/>
        <end position="187"/>
    </location>
</feature>